<reference evidence="1" key="2">
    <citation type="submission" date="2015-06" db="UniProtKB">
        <authorList>
            <consortium name="EnsemblProtists"/>
        </authorList>
    </citation>
    <scope>IDENTIFICATION</scope>
    <source>
        <strain evidence="1">Emoy2</strain>
    </source>
</reference>
<reference evidence="2" key="1">
    <citation type="journal article" date="2010" name="Science">
        <title>Signatures of adaptation to obligate biotrophy in the Hyaloperonospora arabidopsidis genome.</title>
        <authorList>
            <person name="Baxter L."/>
            <person name="Tripathy S."/>
            <person name="Ishaque N."/>
            <person name="Boot N."/>
            <person name="Cabral A."/>
            <person name="Kemen E."/>
            <person name="Thines M."/>
            <person name="Ah-Fong A."/>
            <person name="Anderson R."/>
            <person name="Badejoko W."/>
            <person name="Bittner-Eddy P."/>
            <person name="Boore J.L."/>
            <person name="Chibucos M.C."/>
            <person name="Coates M."/>
            <person name="Dehal P."/>
            <person name="Delehaunty K."/>
            <person name="Dong S."/>
            <person name="Downton P."/>
            <person name="Dumas B."/>
            <person name="Fabro G."/>
            <person name="Fronick C."/>
            <person name="Fuerstenberg S.I."/>
            <person name="Fulton L."/>
            <person name="Gaulin E."/>
            <person name="Govers F."/>
            <person name="Hughes L."/>
            <person name="Humphray S."/>
            <person name="Jiang R.H."/>
            <person name="Judelson H."/>
            <person name="Kamoun S."/>
            <person name="Kyung K."/>
            <person name="Meijer H."/>
            <person name="Minx P."/>
            <person name="Morris P."/>
            <person name="Nelson J."/>
            <person name="Phuntumart V."/>
            <person name="Qutob D."/>
            <person name="Rehmany A."/>
            <person name="Rougon-Cardoso A."/>
            <person name="Ryden P."/>
            <person name="Torto-Alalibo T."/>
            <person name="Studholme D."/>
            <person name="Wang Y."/>
            <person name="Win J."/>
            <person name="Wood J."/>
            <person name="Clifton S.W."/>
            <person name="Rogers J."/>
            <person name="Van den Ackerveken G."/>
            <person name="Jones J.D."/>
            <person name="McDowell J.M."/>
            <person name="Beynon J."/>
            <person name="Tyler B.M."/>
        </authorList>
    </citation>
    <scope>NUCLEOTIDE SEQUENCE [LARGE SCALE GENOMIC DNA]</scope>
    <source>
        <strain evidence="2">Emoy2</strain>
    </source>
</reference>
<dbReference type="Proteomes" id="UP000011713">
    <property type="component" value="Unassembled WGS sequence"/>
</dbReference>
<dbReference type="VEuPathDB" id="FungiDB:HpaG801742"/>
<sequence>MSSSKTRIKAKRRYLLKVTPIEAWDLLPTESIRGRNSYCTLVLLDEHKREIKGEKQRTPAMRQANPVWSPLKAAVLRSLESNVESHQPLGIGAAAASEEYTFGIQTNLVNAKRHEHQW</sequence>
<accession>M4B642</accession>
<dbReference type="SUPFAM" id="SSF49562">
    <property type="entry name" value="C2 domain (Calcium/lipid-binding domain, CaLB)"/>
    <property type="match status" value="1"/>
</dbReference>
<dbReference type="eggNOG" id="KOG0603">
    <property type="taxonomic scope" value="Eukaryota"/>
</dbReference>
<dbReference type="InParanoid" id="M4B642"/>
<name>M4B642_HYAAE</name>
<dbReference type="EMBL" id="JH598461">
    <property type="status" value="NOT_ANNOTATED_CDS"/>
    <property type="molecule type" value="Genomic_DNA"/>
</dbReference>
<evidence type="ECO:0000313" key="2">
    <source>
        <dbReference type="Proteomes" id="UP000011713"/>
    </source>
</evidence>
<dbReference type="InterPro" id="IPR035892">
    <property type="entry name" value="C2_domain_sf"/>
</dbReference>
<dbReference type="CDD" id="cd00030">
    <property type="entry name" value="C2"/>
    <property type="match status" value="1"/>
</dbReference>
<protein>
    <submittedName>
        <fullName evidence="1">Uncharacterized protein</fullName>
    </submittedName>
</protein>
<keyword evidence="2" id="KW-1185">Reference proteome</keyword>
<dbReference type="HOGENOM" id="CLU_2077614_0_0_1"/>
<dbReference type="AlphaFoldDB" id="M4B642"/>
<dbReference type="EnsemblProtists" id="HpaT801742">
    <property type="protein sequence ID" value="HpaP801742"/>
    <property type="gene ID" value="HpaG801742"/>
</dbReference>
<evidence type="ECO:0000313" key="1">
    <source>
        <dbReference type="EnsemblProtists" id="HpaP801742"/>
    </source>
</evidence>
<proteinExistence type="predicted"/>
<organism evidence="1 2">
    <name type="scientific">Hyaloperonospora arabidopsidis (strain Emoy2)</name>
    <name type="common">Downy mildew agent</name>
    <name type="synonym">Peronospora arabidopsidis</name>
    <dbReference type="NCBI Taxonomy" id="559515"/>
    <lineage>
        <taxon>Eukaryota</taxon>
        <taxon>Sar</taxon>
        <taxon>Stramenopiles</taxon>
        <taxon>Oomycota</taxon>
        <taxon>Peronosporomycetes</taxon>
        <taxon>Peronosporales</taxon>
        <taxon>Peronosporaceae</taxon>
        <taxon>Hyaloperonospora</taxon>
    </lineage>
</organism>